<keyword evidence="5 6" id="KW-0472">Membrane</keyword>
<protein>
    <recommendedName>
        <fullName evidence="8">GOST seven transmembrane domain-containing protein</fullName>
    </recommendedName>
</protein>
<evidence type="ECO:0000259" key="8">
    <source>
        <dbReference type="Pfam" id="PF06814"/>
    </source>
</evidence>
<dbReference type="GO" id="GO:0016020">
    <property type="term" value="C:membrane"/>
    <property type="evidence" value="ECO:0007669"/>
    <property type="project" value="UniProtKB-SubCell"/>
</dbReference>
<feature type="transmembrane region" description="Helical" evidence="6">
    <location>
        <begin position="443"/>
        <end position="465"/>
    </location>
</feature>
<dbReference type="Pfam" id="PF06814">
    <property type="entry name" value="GOST_TM"/>
    <property type="match status" value="1"/>
</dbReference>
<feature type="signal peptide" evidence="7">
    <location>
        <begin position="1"/>
        <end position="40"/>
    </location>
</feature>
<dbReference type="PANTHER" id="PTHR21229">
    <property type="entry name" value="LUNG SEVEN TRANSMEMBRANE RECEPTOR"/>
    <property type="match status" value="1"/>
</dbReference>
<dbReference type="OrthoDB" id="19932at2759"/>
<accession>A0A9D4UGD5</accession>
<evidence type="ECO:0000256" key="2">
    <source>
        <dbReference type="ARBA" id="ARBA00022692"/>
    </source>
</evidence>
<reference evidence="9" key="1">
    <citation type="submission" date="2021-01" db="EMBL/GenBank/DDBJ databases">
        <title>Adiantum capillus-veneris genome.</title>
        <authorList>
            <person name="Fang Y."/>
            <person name="Liao Q."/>
        </authorList>
    </citation>
    <scope>NUCLEOTIDE SEQUENCE</scope>
    <source>
        <strain evidence="9">H3</strain>
        <tissue evidence="9">Leaf</tissue>
    </source>
</reference>
<keyword evidence="3 7" id="KW-0732">Signal</keyword>
<evidence type="ECO:0000256" key="4">
    <source>
        <dbReference type="ARBA" id="ARBA00022989"/>
    </source>
</evidence>
<evidence type="ECO:0000313" key="9">
    <source>
        <dbReference type="EMBL" id="KAI5067438.1"/>
    </source>
</evidence>
<dbReference type="InterPro" id="IPR009637">
    <property type="entry name" value="GPR107/GPR108-like"/>
</dbReference>
<dbReference type="EMBL" id="JABFUD020000017">
    <property type="protein sequence ID" value="KAI5067438.1"/>
    <property type="molecule type" value="Genomic_DNA"/>
</dbReference>
<proteinExistence type="predicted"/>
<dbReference type="Proteomes" id="UP000886520">
    <property type="component" value="Chromosome 17"/>
</dbReference>
<feature type="transmembrane region" description="Helical" evidence="6">
    <location>
        <begin position="226"/>
        <end position="250"/>
    </location>
</feature>
<dbReference type="AlphaFoldDB" id="A0A9D4UGD5"/>
<keyword evidence="10" id="KW-1185">Reference proteome</keyword>
<evidence type="ECO:0000256" key="6">
    <source>
        <dbReference type="SAM" id="Phobius"/>
    </source>
</evidence>
<keyword evidence="4 6" id="KW-1133">Transmembrane helix</keyword>
<feature type="transmembrane region" description="Helical" evidence="6">
    <location>
        <begin position="404"/>
        <end position="423"/>
    </location>
</feature>
<comment type="caution">
    <text evidence="9">The sequence shown here is derived from an EMBL/GenBank/DDBJ whole genome shotgun (WGS) entry which is preliminary data.</text>
</comment>
<evidence type="ECO:0000256" key="1">
    <source>
        <dbReference type="ARBA" id="ARBA00004141"/>
    </source>
</evidence>
<dbReference type="GO" id="GO:0005794">
    <property type="term" value="C:Golgi apparatus"/>
    <property type="evidence" value="ECO:0007669"/>
    <property type="project" value="TreeGrafter"/>
</dbReference>
<keyword evidence="2 6" id="KW-0812">Transmembrane</keyword>
<dbReference type="PANTHER" id="PTHR21229:SF1">
    <property type="entry name" value="GH17801P"/>
    <property type="match status" value="1"/>
</dbReference>
<sequence>MLVVPSCKRGINSDPMESLHIICVLLWLTLSIAPFDGAQGSVHQYSVEEFKASQNGFLFYGGSEGMHASTSTDVNAGGIANGRSYIRFDTIKFRRPALSAHEHVDDGSSRGLIQAIVFDASDRDKVGHSDAICCTSDLAKSEGCKEGEVIIRSSSIEPNWPFTISVNFDTEMREAVMPTENVNISKTGFYSVFFAFCDPQLKGLTIEGATIWKNPTGYLPGSMAPLLGFFGIMSLAYILLGFVWFLHALWLWKNMSKLQNQITVIIALGMLEMTLWYFDYANFNTTGQRPVGITFWAVTFGALKKTLSRLLLLGVSLGYGIVRPTLGAQTTKAGSLAVTYFVAAEVLDMCENVGAINDLSGKTKLLLVLPVAVLDAFFILWIFVSLSRTLEKVEAQKWLVKLELFRKLTNTLAVFVMIAVAWIGYEFYFKSSDPFGEEWQKAWIISAFWSVLTFGLLCVLCILLAPSSNLAKFDYTDETAKDFDEEEALPLNLVVVEPEKIASKIERKERKALTSSGFILDDNSEEDKRE</sequence>
<feature type="chain" id="PRO_5039414729" description="GOST seven transmembrane domain-containing protein" evidence="7">
    <location>
        <begin position="41"/>
        <end position="530"/>
    </location>
</feature>
<organism evidence="9 10">
    <name type="scientific">Adiantum capillus-veneris</name>
    <name type="common">Maidenhair fern</name>
    <dbReference type="NCBI Taxonomy" id="13818"/>
    <lineage>
        <taxon>Eukaryota</taxon>
        <taxon>Viridiplantae</taxon>
        <taxon>Streptophyta</taxon>
        <taxon>Embryophyta</taxon>
        <taxon>Tracheophyta</taxon>
        <taxon>Polypodiopsida</taxon>
        <taxon>Polypodiidae</taxon>
        <taxon>Polypodiales</taxon>
        <taxon>Pteridineae</taxon>
        <taxon>Pteridaceae</taxon>
        <taxon>Vittarioideae</taxon>
        <taxon>Adiantum</taxon>
    </lineage>
</organism>
<evidence type="ECO:0000256" key="7">
    <source>
        <dbReference type="SAM" id="SignalP"/>
    </source>
</evidence>
<dbReference type="InterPro" id="IPR053937">
    <property type="entry name" value="GOST_TM"/>
</dbReference>
<evidence type="ECO:0000256" key="5">
    <source>
        <dbReference type="ARBA" id="ARBA00023136"/>
    </source>
</evidence>
<evidence type="ECO:0000313" key="10">
    <source>
        <dbReference type="Proteomes" id="UP000886520"/>
    </source>
</evidence>
<gene>
    <name evidence="9" type="ORF">GOP47_0017966</name>
</gene>
<feature type="transmembrane region" description="Helical" evidence="6">
    <location>
        <begin position="365"/>
        <end position="384"/>
    </location>
</feature>
<name>A0A9D4UGD5_ADICA</name>
<feature type="domain" description="GOST seven transmembrane" evidence="8">
    <location>
        <begin position="225"/>
        <end position="469"/>
    </location>
</feature>
<evidence type="ECO:0000256" key="3">
    <source>
        <dbReference type="ARBA" id="ARBA00022729"/>
    </source>
</evidence>
<comment type="subcellular location">
    <subcellularLocation>
        <location evidence="1">Membrane</location>
        <topology evidence="1">Multi-pass membrane protein</topology>
    </subcellularLocation>
</comment>
<feature type="transmembrane region" description="Helical" evidence="6">
    <location>
        <begin position="262"/>
        <end position="278"/>
    </location>
</feature>